<dbReference type="RefSeq" id="WP_146791488.1">
    <property type="nucleotide sequence ID" value="NZ_BAABIO010000003.1"/>
</dbReference>
<dbReference type="InterPro" id="IPR037079">
    <property type="entry name" value="AF2212/PG0164-like_sf"/>
</dbReference>
<dbReference type="Proteomes" id="UP000321204">
    <property type="component" value="Chromosome"/>
</dbReference>
<accession>A0A5B8UNV9</accession>
<dbReference type="EMBL" id="CP042433">
    <property type="protein sequence ID" value="QEC58288.1"/>
    <property type="molecule type" value="Genomic_DNA"/>
</dbReference>
<dbReference type="Pfam" id="PF13376">
    <property type="entry name" value="OmdA"/>
    <property type="match status" value="1"/>
</dbReference>
<dbReference type="AlphaFoldDB" id="A0A5B8UNV9"/>
<protein>
    <submittedName>
        <fullName evidence="1">DUF1905 domain-containing protein</fullName>
    </submittedName>
</protein>
<organism evidence="1 2">
    <name type="scientific">Flavisolibacter ginsenosidimutans</name>
    <dbReference type="NCBI Taxonomy" id="661481"/>
    <lineage>
        <taxon>Bacteria</taxon>
        <taxon>Pseudomonadati</taxon>
        <taxon>Bacteroidota</taxon>
        <taxon>Chitinophagia</taxon>
        <taxon>Chitinophagales</taxon>
        <taxon>Chitinophagaceae</taxon>
        <taxon>Flavisolibacter</taxon>
    </lineage>
</organism>
<evidence type="ECO:0000313" key="2">
    <source>
        <dbReference type="Proteomes" id="UP000321204"/>
    </source>
</evidence>
<dbReference type="SUPFAM" id="SSF141694">
    <property type="entry name" value="AF2212/PG0164-like"/>
    <property type="match status" value="1"/>
</dbReference>
<reference evidence="1 2" key="1">
    <citation type="journal article" date="2015" name="Int. J. Syst. Evol. Microbiol.">
        <title>Flavisolibacter ginsenosidimutans sp. nov., with ginsenoside-converting activity isolated from soil used for cultivating ginseng.</title>
        <authorList>
            <person name="Zhao Y."/>
            <person name="Liu Q."/>
            <person name="Kang M.S."/>
            <person name="Jin F."/>
            <person name="Yu H."/>
            <person name="Im W.T."/>
        </authorList>
    </citation>
    <scope>NUCLEOTIDE SEQUENCE [LARGE SCALE GENOMIC DNA]</scope>
    <source>
        <strain evidence="1 2">Gsoil 636</strain>
    </source>
</reference>
<dbReference type="Gene3D" id="2.40.30.100">
    <property type="entry name" value="AF2212/PG0164-like"/>
    <property type="match status" value="1"/>
</dbReference>
<proteinExistence type="predicted"/>
<dbReference type="OrthoDB" id="680797at2"/>
<sequence>MLRFITVLKKFDKQGEKTGWTYIEISAKQAAQLNPGVKTSYRVKGRIDDYVVEKMALIPMGEGVFIMPLNATIRKGIKKQKGAEVEVWLELDTEPIQVNADFMECLRDEPAALKTFDALPKGHQNYFSKWIESAKTEPTKAKRIALAVNALSKGWGFPEMLRAQKKEKQQFGL</sequence>
<gene>
    <name evidence="1" type="ORF">FSB75_21045</name>
</gene>
<dbReference type="Pfam" id="PF08922">
    <property type="entry name" value="DUF1905"/>
    <property type="match status" value="1"/>
</dbReference>
<evidence type="ECO:0000313" key="1">
    <source>
        <dbReference type="EMBL" id="QEC58288.1"/>
    </source>
</evidence>
<dbReference type="InterPro" id="IPR015018">
    <property type="entry name" value="DUF1905"/>
</dbReference>
<keyword evidence="2" id="KW-1185">Reference proteome</keyword>
<dbReference type="KEGG" id="fgg:FSB75_21045"/>
<name>A0A5B8UNV9_9BACT</name>